<dbReference type="Gene3D" id="3.50.80.20">
    <property type="entry name" value="D-Ala-D-Ala carboxypeptidase C, peptidase S13"/>
    <property type="match status" value="1"/>
</dbReference>
<dbReference type="RefSeq" id="WP_204916538.1">
    <property type="nucleotide sequence ID" value="NZ_BAAAQP010000011.1"/>
</dbReference>
<dbReference type="Proteomes" id="UP000704762">
    <property type="component" value="Unassembled WGS sequence"/>
</dbReference>
<organism evidence="4 5">
    <name type="scientific">Microlunatus panaciterrae</name>
    <dbReference type="NCBI Taxonomy" id="400768"/>
    <lineage>
        <taxon>Bacteria</taxon>
        <taxon>Bacillati</taxon>
        <taxon>Actinomycetota</taxon>
        <taxon>Actinomycetes</taxon>
        <taxon>Propionibacteriales</taxon>
        <taxon>Propionibacteriaceae</taxon>
        <taxon>Microlunatus</taxon>
    </lineage>
</organism>
<evidence type="ECO:0000256" key="3">
    <source>
        <dbReference type="SAM" id="SignalP"/>
    </source>
</evidence>
<evidence type="ECO:0000313" key="4">
    <source>
        <dbReference type="EMBL" id="MBM7797912.1"/>
    </source>
</evidence>
<keyword evidence="5" id="KW-1185">Reference proteome</keyword>
<dbReference type="Gene3D" id="3.40.710.10">
    <property type="entry name" value="DD-peptidase/beta-lactamase superfamily"/>
    <property type="match status" value="1"/>
</dbReference>
<feature type="chain" id="PRO_5046345996" evidence="3">
    <location>
        <begin position="37"/>
        <end position="500"/>
    </location>
</feature>
<accession>A0ABS2RG14</accession>
<dbReference type="InterPro" id="IPR012338">
    <property type="entry name" value="Beta-lactam/transpept-like"/>
</dbReference>
<evidence type="ECO:0000313" key="5">
    <source>
        <dbReference type="Proteomes" id="UP000704762"/>
    </source>
</evidence>
<dbReference type="EC" id="3.4.16.4" evidence="4"/>
<dbReference type="SUPFAM" id="SSF56601">
    <property type="entry name" value="beta-lactamase/transpeptidase-like"/>
    <property type="match status" value="1"/>
</dbReference>
<evidence type="ECO:0000256" key="1">
    <source>
        <dbReference type="ARBA" id="ARBA00006096"/>
    </source>
</evidence>
<dbReference type="PANTHER" id="PTHR30023">
    <property type="entry name" value="D-ALANYL-D-ALANINE CARBOXYPEPTIDASE"/>
    <property type="match status" value="1"/>
</dbReference>
<dbReference type="Pfam" id="PF02113">
    <property type="entry name" value="Peptidase_S13"/>
    <property type="match status" value="1"/>
</dbReference>
<keyword evidence="4" id="KW-0645">Protease</keyword>
<protein>
    <submittedName>
        <fullName evidence="4">D-alanyl-D-alanine carboxypeptidase/D-alanyl-D-alanine-endopeptidase (Penicillin-binding protein 4)</fullName>
        <ecNumber evidence="4">3.4.16.4</ecNumber>
        <ecNumber evidence="4">3.4.21.-</ecNumber>
    </submittedName>
</protein>
<proteinExistence type="inferred from homology"/>
<sequence>MATSPLRIPARLLLALAAAVVLALTAGVAAPTPAVAATKDPRLAEKLTSVLSDSRVRTARTSVVVLDAADGSELYGRYAWRGTTPASNTKILTAAAAMKTLGPGYRFKTQVIIRATPANGVVHGYLYLKGYGDPTTVVSDYRSLARQVAARGITRVTGKLVADATFFDSDRYNANWSTSYQSDYYAAQISALTVAPNRDYDSGTVVVKYRPGAKKGSRAKIRISPASAASYVKIVNKMTTSASGSRGWVSVSRRNATNTITVSGRIPLGRSTQKEWVTVDKPELYAAAVFRSELAKVGVRIDGSSKIGATPTTRRRQVALDRSMPLSSLLVPFLKLSNNMHAEHLTKTMATLKGGRGNWSDGLKITMAYVRSTGAPMDGTRLVDGSGLSRANKITPRAMGRVLFAVQNESWFPAFYAALPVAANADRMVGGTLRSRMRGTRAAGNAHAKTGTLTGVTALSGYVRGRDGRRYVFAMLSEHSGASPRPVEDKLVVALANWRR</sequence>
<dbReference type="PANTHER" id="PTHR30023:SF0">
    <property type="entry name" value="PENICILLIN-SENSITIVE CARBOXYPEPTIDASE A"/>
    <property type="match status" value="1"/>
</dbReference>
<comment type="caution">
    <text evidence="4">The sequence shown here is derived from an EMBL/GenBank/DDBJ whole genome shotgun (WGS) entry which is preliminary data.</text>
</comment>
<feature type="signal peptide" evidence="3">
    <location>
        <begin position="1"/>
        <end position="36"/>
    </location>
</feature>
<name>A0ABS2RG14_9ACTN</name>
<dbReference type="InterPro" id="IPR000667">
    <property type="entry name" value="Peptidase_S13"/>
</dbReference>
<keyword evidence="2 4" id="KW-0378">Hydrolase</keyword>
<dbReference type="EC" id="3.4.21.-" evidence="4"/>
<dbReference type="GO" id="GO:0009002">
    <property type="term" value="F:serine-type D-Ala-D-Ala carboxypeptidase activity"/>
    <property type="evidence" value="ECO:0007669"/>
    <property type="project" value="UniProtKB-EC"/>
</dbReference>
<dbReference type="NCBIfam" id="TIGR00666">
    <property type="entry name" value="PBP4"/>
    <property type="match status" value="1"/>
</dbReference>
<keyword evidence="4" id="KW-0121">Carboxypeptidase</keyword>
<evidence type="ECO:0000256" key="2">
    <source>
        <dbReference type="ARBA" id="ARBA00022801"/>
    </source>
</evidence>
<dbReference type="EMBL" id="JAFBCF010000001">
    <property type="protein sequence ID" value="MBM7797912.1"/>
    <property type="molecule type" value="Genomic_DNA"/>
</dbReference>
<comment type="similarity">
    <text evidence="1">Belongs to the peptidase S13 family.</text>
</comment>
<gene>
    <name evidence="4" type="ORF">JOE57_000833</name>
</gene>
<keyword evidence="3" id="KW-0732">Signal</keyword>
<dbReference type="PRINTS" id="PR00922">
    <property type="entry name" value="DADACBPTASE3"/>
</dbReference>
<reference evidence="4 5" key="1">
    <citation type="submission" date="2021-01" db="EMBL/GenBank/DDBJ databases">
        <title>Sequencing the genomes of 1000 actinobacteria strains.</title>
        <authorList>
            <person name="Klenk H.-P."/>
        </authorList>
    </citation>
    <scope>NUCLEOTIDE SEQUENCE [LARGE SCALE GENOMIC DNA]</scope>
    <source>
        <strain evidence="4 5">DSM 18662</strain>
    </source>
</reference>